<organism evidence="2 3">
    <name type="scientific">Symbiodinium necroappetens</name>
    <dbReference type="NCBI Taxonomy" id="1628268"/>
    <lineage>
        <taxon>Eukaryota</taxon>
        <taxon>Sar</taxon>
        <taxon>Alveolata</taxon>
        <taxon>Dinophyceae</taxon>
        <taxon>Suessiales</taxon>
        <taxon>Symbiodiniaceae</taxon>
        <taxon>Symbiodinium</taxon>
    </lineage>
</organism>
<comment type="caution">
    <text evidence="2">The sequence shown here is derived from an EMBL/GenBank/DDBJ whole genome shotgun (WGS) entry which is preliminary data.</text>
</comment>
<dbReference type="EMBL" id="CAJNJA010050487">
    <property type="protein sequence ID" value="CAE7841468.1"/>
    <property type="molecule type" value="Genomic_DNA"/>
</dbReference>
<reference evidence="2" key="1">
    <citation type="submission" date="2021-02" db="EMBL/GenBank/DDBJ databases">
        <authorList>
            <person name="Dougan E. K."/>
            <person name="Rhodes N."/>
            <person name="Thang M."/>
            <person name="Chan C."/>
        </authorList>
    </citation>
    <scope>NUCLEOTIDE SEQUENCE</scope>
</reference>
<dbReference type="Proteomes" id="UP000601435">
    <property type="component" value="Unassembled WGS sequence"/>
</dbReference>
<evidence type="ECO:0000313" key="2">
    <source>
        <dbReference type="EMBL" id="CAE7841468.1"/>
    </source>
</evidence>
<dbReference type="AlphaFoldDB" id="A0A812ZY96"/>
<keyword evidence="3" id="KW-1185">Reference proteome</keyword>
<feature type="transmembrane region" description="Helical" evidence="1">
    <location>
        <begin position="375"/>
        <end position="398"/>
    </location>
</feature>
<name>A0A812ZY96_9DINO</name>
<evidence type="ECO:0000256" key="1">
    <source>
        <dbReference type="SAM" id="Phobius"/>
    </source>
</evidence>
<protein>
    <submittedName>
        <fullName evidence="2">PRY3 protein</fullName>
    </submittedName>
</protein>
<accession>A0A812ZY96</accession>
<proteinExistence type="predicted"/>
<keyword evidence="1" id="KW-0472">Membrane</keyword>
<keyword evidence="1" id="KW-1133">Transmembrane helix</keyword>
<dbReference type="OrthoDB" id="10428133at2759"/>
<keyword evidence="1" id="KW-0812">Transmembrane</keyword>
<sequence length="430" mass="45655">MVPPSRLCAGSLLDCPCGHAATMCAALNRCIFQGAACCAIDEKTCVVADYAPDGNITGSREICWASTAPCPCGANTERCPGADLCLPALQKAAVCPCEHWQKACEITEYSTAGIPEMTWKLCVDREAPCPCGQNSLRCPDPLDANGRLCVANVISGSANSCPTPCSQEELARGSQTCVQIDILSETLHIRRTSCLPFGRCDAGIGMKSCPSGAALPVWQPCQLGRASRGNTSVEALEVATAIIPMDRLQPGAMESLAAVGLELRFLLEIPKEMTTATSLNVSSKILSFAVTGPARSGQLGSAERRLLGSAESTWEDPSDLILRLRDKATRRSPSLWQVLDPVGVPLAFASISIDTQHVSRVAIIEKEVDDKEADVVVVVVIASLCSTLLCMVLGFGLFKRFMNKCGSPNKMGAGKADCTQDLQDICRARV</sequence>
<evidence type="ECO:0000313" key="3">
    <source>
        <dbReference type="Proteomes" id="UP000601435"/>
    </source>
</evidence>
<gene>
    <name evidence="2" type="primary">PRY3</name>
    <name evidence="2" type="ORF">SNEC2469_LOCUS25536</name>
</gene>